<reference evidence="1" key="1">
    <citation type="submission" date="2022-07" db="EMBL/GenBank/DDBJ databases">
        <authorList>
            <person name="Otstavnykh N."/>
            <person name="Isaeva M."/>
            <person name="Bystritskaya E."/>
        </authorList>
    </citation>
    <scope>NUCLEOTIDE SEQUENCE</scope>
    <source>
        <strain evidence="1">KCTC 52189</strain>
    </source>
</reference>
<dbReference type="RefSeq" id="WP_306735748.1">
    <property type="nucleotide sequence ID" value="NZ_JANHAX010000003.1"/>
</dbReference>
<proteinExistence type="predicted"/>
<comment type="caution">
    <text evidence="1">The sequence shown here is derived from an EMBL/GenBank/DDBJ whole genome shotgun (WGS) entry which is preliminary data.</text>
</comment>
<dbReference type="EMBL" id="JANHAX010000003">
    <property type="protein sequence ID" value="MDQ2090469.1"/>
    <property type="molecule type" value="Genomic_DNA"/>
</dbReference>
<dbReference type="AlphaFoldDB" id="A0AAE4B5L7"/>
<organism evidence="1 2">
    <name type="scientific">Marimonas arenosa</name>
    <dbReference type="NCBI Taxonomy" id="1795305"/>
    <lineage>
        <taxon>Bacteria</taxon>
        <taxon>Pseudomonadati</taxon>
        <taxon>Pseudomonadota</taxon>
        <taxon>Alphaproteobacteria</taxon>
        <taxon>Rhodobacterales</taxon>
        <taxon>Paracoccaceae</taxon>
        <taxon>Marimonas</taxon>
    </lineage>
</organism>
<protein>
    <recommendedName>
        <fullName evidence="3">Glycosyltransferase</fullName>
    </recommendedName>
</protein>
<reference evidence="1" key="2">
    <citation type="submission" date="2023-02" db="EMBL/GenBank/DDBJ databases">
        <title>'Rhodoalgimonas zhirmunskyi' gen. nov., isolated from a red alga.</title>
        <authorList>
            <person name="Nedashkovskaya O.I."/>
            <person name="Otstavnykh N.Y."/>
            <person name="Bystritskaya E.P."/>
            <person name="Balabanova L.A."/>
            <person name="Isaeva M.P."/>
        </authorList>
    </citation>
    <scope>NUCLEOTIDE SEQUENCE</scope>
    <source>
        <strain evidence="1">KCTC 52189</strain>
    </source>
</reference>
<gene>
    <name evidence="1" type="ORF">NO357_11220</name>
</gene>
<name>A0AAE4B5L7_9RHOB</name>
<keyword evidence="2" id="KW-1185">Reference proteome</keyword>
<dbReference type="InterPro" id="IPR029044">
    <property type="entry name" value="Nucleotide-diphossugar_trans"/>
</dbReference>
<sequence length="260" mass="29235">MDSDKTVICMKWGTLYSAAYVNVLYRAVRRHLSGDFRFVCLTDVAEGLLPEIEAYPIPDMGLSDLNWKKGGWPKLSVFMEKLYDIQGRCLFLDLDSVITGPLDDLFAYPGDVVCIDTSSNWSRLGGDAAPMAGTGVFAFTAGQFPEICDRFMVDHDAAVSKYRIEQIFLQGELPEGAITFWPAEWVLSFKYHLRRPALLGLLQRPKLPPPDTRVVAFHGDPRPIDLVRPGLWGIGPHWGRGRVPWAVEYWRACGGDPERD</sequence>
<dbReference type="Proteomes" id="UP001226762">
    <property type="component" value="Unassembled WGS sequence"/>
</dbReference>
<evidence type="ECO:0000313" key="2">
    <source>
        <dbReference type="Proteomes" id="UP001226762"/>
    </source>
</evidence>
<dbReference type="SUPFAM" id="SSF53448">
    <property type="entry name" value="Nucleotide-diphospho-sugar transferases"/>
    <property type="match status" value="1"/>
</dbReference>
<accession>A0AAE4B5L7</accession>
<evidence type="ECO:0008006" key="3">
    <source>
        <dbReference type="Google" id="ProtNLM"/>
    </source>
</evidence>
<evidence type="ECO:0000313" key="1">
    <source>
        <dbReference type="EMBL" id="MDQ2090469.1"/>
    </source>
</evidence>